<evidence type="ECO:0000313" key="2">
    <source>
        <dbReference type="Proteomes" id="UP000760860"/>
    </source>
</evidence>
<gene>
    <name evidence="1" type="ORF">PC129_g17028</name>
</gene>
<dbReference type="PANTHER" id="PTHR40866">
    <property type="entry name" value="BED-TYPE DOMAIN-CONTAINING PROTEIN"/>
    <property type="match status" value="1"/>
</dbReference>
<dbReference type="PANTHER" id="PTHR40866:SF1">
    <property type="entry name" value="BED-TYPE DOMAIN-CONTAINING PROTEIN"/>
    <property type="match status" value="1"/>
</dbReference>
<protein>
    <submittedName>
        <fullName evidence="1">Uncharacterized protein</fullName>
    </submittedName>
</protein>
<dbReference type="EMBL" id="RCMV01000886">
    <property type="protein sequence ID" value="KAG3212012.1"/>
    <property type="molecule type" value="Genomic_DNA"/>
</dbReference>
<organism evidence="1 2">
    <name type="scientific">Phytophthora cactorum</name>
    <dbReference type="NCBI Taxonomy" id="29920"/>
    <lineage>
        <taxon>Eukaryota</taxon>
        <taxon>Sar</taxon>
        <taxon>Stramenopiles</taxon>
        <taxon>Oomycota</taxon>
        <taxon>Peronosporomycetes</taxon>
        <taxon>Peronosporales</taxon>
        <taxon>Peronosporaceae</taxon>
        <taxon>Phytophthora</taxon>
    </lineage>
</organism>
<name>A0A8T1HL57_9STRA</name>
<reference evidence="1" key="1">
    <citation type="submission" date="2018-05" db="EMBL/GenBank/DDBJ databases">
        <title>Effector identification in a new, highly contiguous assembly of the strawberry crown rot pathogen Phytophthora cactorum.</title>
        <authorList>
            <person name="Armitage A.D."/>
            <person name="Nellist C.F."/>
            <person name="Bates H."/>
            <person name="Vickerstaff R.J."/>
            <person name="Harrison R.J."/>
        </authorList>
    </citation>
    <scope>NUCLEOTIDE SEQUENCE</scope>
    <source>
        <strain evidence="1">P421</strain>
    </source>
</reference>
<proteinExistence type="predicted"/>
<dbReference type="VEuPathDB" id="FungiDB:PC110_g23203"/>
<evidence type="ECO:0000313" key="1">
    <source>
        <dbReference type="EMBL" id="KAG3212012.1"/>
    </source>
</evidence>
<dbReference type="Proteomes" id="UP000760860">
    <property type="component" value="Unassembled WGS sequence"/>
</dbReference>
<dbReference type="AlphaFoldDB" id="A0A8T1HL57"/>
<comment type="caution">
    <text evidence="1">The sequence shown here is derived from an EMBL/GenBank/DDBJ whole genome shotgun (WGS) entry which is preliminary data.</text>
</comment>
<accession>A0A8T1HL57</accession>
<sequence length="278" mass="30601">MPDQFGLIIDGWTHASEHYLAVFGCYMVGSTPSYPLLAMAPLLNEPGDDRSAETQCNGPTLHLRVTPLHNVSKYINDLITLVSDRLTKVFARCPPSCPPDSPVTPCVVYQLRTQTRHRNSRFSGSPHVELWLLDSLTKAFAYVGTTTREDQSVGKVLAGYKDPHLSCIKPSVTTLKELLPELEYAQLLTPRGQLFKNVSGFADSSHNVDTAVLDAALLIHLEDGATAVELDQAATGVTSHYLNRFHEALDTTNAALGEHLSLDTCTNWGRQLRTAWET</sequence>